<evidence type="ECO:0000313" key="2">
    <source>
        <dbReference type="Proteomes" id="UP000219621"/>
    </source>
</evidence>
<proteinExistence type="predicted"/>
<protein>
    <submittedName>
        <fullName evidence="1">Uncharacterized protein</fullName>
    </submittedName>
</protein>
<accession>A0A286GE54</accession>
<dbReference type="EMBL" id="OCNJ01000003">
    <property type="protein sequence ID" value="SOD93294.1"/>
    <property type="molecule type" value="Genomic_DNA"/>
</dbReference>
<sequence length="59" mass="6206">MRKFIRFEISYGQTEEGAPPHQEQVPTLRKLVGTGLVTGLLRLLSRAAGGGGGAPDLSA</sequence>
<dbReference type="Proteomes" id="UP000219621">
    <property type="component" value="Unassembled WGS sequence"/>
</dbReference>
<keyword evidence="2" id="KW-1185">Reference proteome</keyword>
<name>A0A286GE54_9PROT</name>
<evidence type="ECO:0000313" key="1">
    <source>
        <dbReference type="EMBL" id="SOD93294.1"/>
    </source>
</evidence>
<organism evidence="1 2">
    <name type="scientific">Caenispirillum bisanense</name>
    <dbReference type="NCBI Taxonomy" id="414052"/>
    <lineage>
        <taxon>Bacteria</taxon>
        <taxon>Pseudomonadati</taxon>
        <taxon>Pseudomonadota</taxon>
        <taxon>Alphaproteobacteria</taxon>
        <taxon>Rhodospirillales</taxon>
        <taxon>Novispirillaceae</taxon>
        <taxon>Caenispirillum</taxon>
    </lineage>
</organism>
<dbReference type="AlphaFoldDB" id="A0A286GE54"/>
<reference evidence="2" key="1">
    <citation type="submission" date="2017-09" db="EMBL/GenBank/DDBJ databases">
        <authorList>
            <person name="Varghese N."/>
            <person name="Submissions S."/>
        </authorList>
    </citation>
    <scope>NUCLEOTIDE SEQUENCE [LARGE SCALE GENOMIC DNA]</scope>
    <source>
        <strain evidence="2">USBA 140</strain>
    </source>
</reference>
<gene>
    <name evidence="1" type="ORF">SAMN05421508_10318</name>
</gene>